<organism evidence="1 2">
    <name type="scientific">Ameca splendens</name>
    <dbReference type="NCBI Taxonomy" id="208324"/>
    <lineage>
        <taxon>Eukaryota</taxon>
        <taxon>Metazoa</taxon>
        <taxon>Chordata</taxon>
        <taxon>Craniata</taxon>
        <taxon>Vertebrata</taxon>
        <taxon>Euteleostomi</taxon>
        <taxon>Actinopterygii</taxon>
        <taxon>Neopterygii</taxon>
        <taxon>Teleostei</taxon>
        <taxon>Neoteleostei</taxon>
        <taxon>Acanthomorphata</taxon>
        <taxon>Ovalentaria</taxon>
        <taxon>Atherinomorphae</taxon>
        <taxon>Cyprinodontiformes</taxon>
        <taxon>Goodeidae</taxon>
        <taxon>Ameca</taxon>
    </lineage>
</organism>
<evidence type="ECO:0000313" key="1">
    <source>
        <dbReference type="EMBL" id="MEQ2309099.1"/>
    </source>
</evidence>
<proteinExistence type="predicted"/>
<protein>
    <recommendedName>
        <fullName evidence="3">Secreted protein</fullName>
    </recommendedName>
</protein>
<reference evidence="1 2" key="1">
    <citation type="submission" date="2021-06" db="EMBL/GenBank/DDBJ databases">
        <authorList>
            <person name="Palmer J.M."/>
        </authorList>
    </citation>
    <scope>NUCLEOTIDE SEQUENCE [LARGE SCALE GENOMIC DNA]</scope>
    <source>
        <strain evidence="1 2">AS_MEX2019</strain>
        <tissue evidence="1">Muscle</tissue>
    </source>
</reference>
<comment type="caution">
    <text evidence="1">The sequence shown here is derived from an EMBL/GenBank/DDBJ whole genome shotgun (WGS) entry which is preliminary data.</text>
</comment>
<sequence>MCHAVFPVVDASLWGLPCLVHTFCGFEITYSDRCVVGCSLKPESCCVLLGVAGATEASRFSGSYLTLCRSAGQRVQKALSQYKLAVSLFLTQPYKNILKPCRTETRSEAALVSFF</sequence>
<evidence type="ECO:0008006" key="3">
    <source>
        <dbReference type="Google" id="ProtNLM"/>
    </source>
</evidence>
<accession>A0ABV0ZS91</accession>
<evidence type="ECO:0000313" key="2">
    <source>
        <dbReference type="Proteomes" id="UP001469553"/>
    </source>
</evidence>
<gene>
    <name evidence="1" type="ORF">AMECASPLE_035147</name>
</gene>
<name>A0ABV0ZS91_9TELE</name>
<keyword evidence="2" id="KW-1185">Reference proteome</keyword>
<dbReference type="Proteomes" id="UP001469553">
    <property type="component" value="Unassembled WGS sequence"/>
</dbReference>
<dbReference type="EMBL" id="JAHRIP010070977">
    <property type="protein sequence ID" value="MEQ2309099.1"/>
    <property type="molecule type" value="Genomic_DNA"/>
</dbReference>